<dbReference type="InterPro" id="IPR003112">
    <property type="entry name" value="Olfac-like_dom"/>
</dbReference>
<evidence type="ECO:0000259" key="4">
    <source>
        <dbReference type="PROSITE" id="PS51132"/>
    </source>
</evidence>
<dbReference type="PROSITE" id="PS51132">
    <property type="entry name" value="OLF"/>
    <property type="match status" value="1"/>
</dbReference>
<evidence type="ECO:0000256" key="3">
    <source>
        <dbReference type="PROSITE-ProRule" id="PRU00446"/>
    </source>
</evidence>
<keyword evidence="6" id="KW-1185">Reference proteome</keyword>
<dbReference type="EMBL" id="BFAA01013200">
    <property type="protein sequence ID" value="GCB78829.1"/>
    <property type="molecule type" value="Genomic_DNA"/>
</dbReference>
<comment type="caution">
    <text evidence="3">Lacks conserved residue(s) required for the propagation of feature annotation.</text>
</comment>
<keyword evidence="2" id="KW-0964">Secreted</keyword>
<evidence type="ECO:0000256" key="2">
    <source>
        <dbReference type="ARBA" id="ARBA00022525"/>
    </source>
</evidence>
<comment type="caution">
    <text evidence="5">The sequence shown here is derived from an EMBL/GenBank/DDBJ whole genome shotgun (WGS) entry which is preliminary data.</text>
</comment>
<gene>
    <name evidence="5" type="ORF">scyTo_0018664</name>
</gene>
<evidence type="ECO:0000256" key="1">
    <source>
        <dbReference type="ARBA" id="ARBA00004613"/>
    </source>
</evidence>
<dbReference type="PANTHER" id="PTHR23192">
    <property type="entry name" value="OLFACTOMEDIN-RELATED"/>
    <property type="match status" value="1"/>
</dbReference>
<organism evidence="5 6">
    <name type="scientific">Scyliorhinus torazame</name>
    <name type="common">Cloudy catshark</name>
    <name type="synonym">Catulus torazame</name>
    <dbReference type="NCBI Taxonomy" id="75743"/>
    <lineage>
        <taxon>Eukaryota</taxon>
        <taxon>Metazoa</taxon>
        <taxon>Chordata</taxon>
        <taxon>Craniata</taxon>
        <taxon>Vertebrata</taxon>
        <taxon>Chondrichthyes</taxon>
        <taxon>Elasmobranchii</taxon>
        <taxon>Galeomorphii</taxon>
        <taxon>Galeoidea</taxon>
        <taxon>Carcharhiniformes</taxon>
        <taxon>Scyliorhinidae</taxon>
        <taxon>Scyliorhinus</taxon>
    </lineage>
</organism>
<dbReference type="Pfam" id="PF02191">
    <property type="entry name" value="OLF"/>
    <property type="match status" value="1"/>
</dbReference>
<dbReference type="OMA" id="FEEIVYM"/>
<dbReference type="PANTHER" id="PTHR23192:SF7">
    <property type="entry name" value="OLFACTOMEDIN-4"/>
    <property type="match status" value="1"/>
</dbReference>
<dbReference type="GO" id="GO:0007165">
    <property type="term" value="P:signal transduction"/>
    <property type="evidence" value="ECO:0007669"/>
    <property type="project" value="TreeGrafter"/>
</dbReference>
<name>A0A401Q088_SCYTO</name>
<accession>A0A401Q088</accession>
<sequence>MICGVLYAIRPVDLRFEEIVYMFDTRNGEEGAVPIKMDKVLEKLQNVNSNPPDHKLYVYNHGYQLTYDVMFKPE</sequence>
<dbReference type="AlphaFoldDB" id="A0A401Q088"/>
<dbReference type="STRING" id="75743.A0A401Q088"/>
<dbReference type="OrthoDB" id="8626508at2759"/>
<dbReference type="Proteomes" id="UP000288216">
    <property type="component" value="Unassembled WGS sequence"/>
</dbReference>
<protein>
    <recommendedName>
        <fullName evidence="4">Olfactomedin-like domain-containing protein</fullName>
    </recommendedName>
</protein>
<evidence type="ECO:0000313" key="5">
    <source>
        <dbReference type="EMBL" id="GCB78829.1"/>
    </source>
</evidence>
<dbReference type="InterPro" id="IPR050605">
    <property type="entry name" value="Olfactomedin-like_domain"/>
</dbReference>
<evidence type="ECO:0000313" key="6">
    <source>
        <dbReference type="Proteomes" id="UP000288216"/>
    </source>
</evidence>
<reference evidence="5 6" key="1">
    <citation type="journal article" date="2018" name="Nat. Ecol. Evol.">
        <title>Shark genomes provide insights into elasmobranch evolution and the origin of vertebrates.</title>
        <authorList>
            <person name="Hara Y"/>
            <person name="Yamaguchi K"/>
            <person name="Onimaru K"/>
            <person name="Kadota M"/>
            <person name="Koyanagi M"/>
            <person name="Keeley SD"/>
            <person name="Tatsumi K"/>
            <person name="Tanaka K"/>
            <person name="Motone F"/>
            <person name="Kageyama Y"/>
            <person name="Nozu R"/>
            <person name="Adachi N"/>
            <person name="Nishimura O"/>
            <person name="Nakagawa R"/>
            <person name="Tanegashima C"/>
            <person name="Kiyatake I"/>
            <person name="Matsumoto R"/>
            <person name="Murakumo K"/>
            <person name="Nishida K"/>
            <person name="Terakita A"/>
            <person name="Kuratani S"/>
            <person name="Sato K"/>
            <person name="Hyodo S Kuraku.S."/>
        </authorList>
    </citation>
    <scope>NUCLEOTIDE SEQUENCE [LARGE SCALE GENOMIC DNA]</scope>
</reference>
<proteinExistence type="predicted"/>
<dbReference type="GO" id="GO:0005615">
    <property type="term" value="C:extracellular space"/>
    <property type="evidence" value="ECO:0007669"/>
    <property type="project" value="TreeGrafter"/>
</dbReference>
<feature type="domain" description="Olfactomedin-like" evidence="4">
    <location>
        <begin position="1"/>
        <end position="73"/>
    </location>
</feature>
<comment type="subcellular location">
    <subcellularLocation>
        <location evidence="1">Secreted</location>
    </subcellularLocation>
</comment>